<dbReference type="Proteomes" id="UP000663823">
    <property type="component" value="Unassembled WGS sequence"/>
</dbReference>
<protein>
    <submittedName>
        <fullName evidence="1">Uncharacterized protein</fullName>
    </submittedName>
</protein>
<dbReference type="Proteomes" id="UP000663882">
    <property type="component" value="Unassembled WGS sequence"/>
</dbReference>
<accession>A0A814I2I7</accession>
<gene>
    <name evidence="2" type="ORF">OTI717_LOCUS6851</name>
    <name evidence="1" type="ORF">RFH988_LOCUS15039</name>
</gene>
<sequence length="527" mass="62762">MLSSTFETLPDEILMVIIQYCGNIYSIFRAFSGLNQRINNILIDRRLHLLTDFLFFEIDNLTIEYYYNSKLFHDISQQLLSLKTIENDEQFRQCLQSLVIFHITYKYKQSIEMLELNIKHFQSIRMHLTNNAINSLDNELQKIFTDLQHCSKPMTKMKLIKSLVLTKGAKLECPDSEYMKFNFVQAINHLLLANITNVQPVSQRYINSLIQMFKVLIISNPTLLYNRVNVGNSDNIVYYFLFYSIYRLKYCSYQTSSNFLNIQYYRAAVDLLLFTLQCLKYVSIEKFWKNQSFLDILQMISPIQQLNIDHEIFVYTSQIEILKILFDENIFNETIYRDIEFYKTFQQPLKNLIISNRIDIILFVFNYNEQIKNFFQKSWNSQIIVDIIMQNQKRKQLFHALLDHKSLGLWLATSTDLLFVLLQRKQYTFLQKLFHQSPLLIHRLDEDGNDPLLYICLKAHGCRHRLVEYLIKIGCDLERRNLQNENFSDALQLTINKNLLEKLIEHEIIQIDQKSKEIKIPLVKQSQ</sequence>
<evidence type="ECO:0000313" key="1">
    <source>
        <dbReference type="EMBL" id="CAF1017851.1"/>
    </source>
</evidence>
<proteinExistence type="predicted"/>
<dbReference type="AlphaFoldDB" id="A0A814I2I7"/>
<reference evidence="1" key="1">
    <citation type="submission" date="2021-02" db="EMBL/GenBank/DDBJ databases">
        <authorList>
            <person name="Nowell W R."/>
        </authorList>
    </citation>
    <scope>NUCLEOTIDE SEQUENCE</scope>
</reference>
<dbReference type="InterPro" id="IPR036770">
    <property type="entry name" value="Ankyrin_rpt-contain_sf"/>
</dbReference>
<dbReference type="OrthoDB" id="10030103at2759"/>
<evidence type="ECO:0000313" key="3">
    <source>
        <dbReference type="Proteomes" id="UP000663882"/>
    </source>
</evidence>
<dbReference type="EMBL" id="CAJOAX010000496">
    <property type="protein sequence ID" value="CAF3601924.1"/>
    <property type="molecule type" value="Genomic_DNA"/>
</dbReference>
<name>A0A814I2I7_9BILA</name>
<evidence type="ECO:0000313" key="2">
    <source>
        <dbReference type="EMBL" id="CAF3601924.1"/>
    </source>
</evidence>
<organism evidence="1 3">
    <name type="scientific">Rotaria sordida</name>
    <dbReference type="NCBI Taxonomy" id="392033"/>
    <lineage>
        <taxon>Eukaryota</taxon>
        <taxon>Metazoa</taxon>
        <taxon>Spiralia</taxon>
        <taxon>Gnathifera</taxon>
        <taxon>Rotifera</taxon>
        <taxon>Eurotatoria</taxon>
        <taxon>Bdelloidea</taxon>
        <taxon>Philodinida</taxon>
        <taxon>Philodinidae</taxon>
        <taxon>Rotaria</taxon>
    </lineage>
</organism>
<dbReference type="SUPFAM" id="SSF48403">
    <property type="entry name" value="Ankyrin repeat"/>
    <property type="match status" value="1"/>
</dbReference>
<dbReference type="EMBL" id="CAJNOO010000718">
    <property type="protein sequence ID" value="CAF1017851.1"/>
    <property type="molecule type" value="Genomic_DNA"/>
</dbReference>
<dbReference type="Gene3D" id="1.25.40.20">
    <property type="entry name" value="Ankyrin repeat-containing domain"/>
    <property type="match status" value="1"/>
</dbReference>
<comment type="caution">
    <text evidence="1">The sequence shown here is derived from an EMBL/GenBank/DDBJ whole genome shotgun (WGS) entry which is preliminary data.</text>
</comment>